<feature type="chain" id="PRO_5039621901" evidence="1">
    <location>
        <begin position="23"/>
        <end position="222"/>
    </location>
</feature>
<dbReference type="EMBL" id="JAARQN010000004">
    <property type="protein sequence ID" value="MBC1457566.1"/>
    <property type="molecule type" value="Genomic_DNA"/>
</dbReference>
<feature type="signal peptide" evidence="1">
    <location>
        <begin position="1"/>
        <end position="22"/>
    </location>
</feature>
<reference evidence="3 4" key="1">
    <citation type="submission" date="2020-03" db="EMBL/GenBank/DDBJ databases">
        <title>Soil Listeria distribution.</title>
        <authorList>
            <person name="Liao J."/>
            <person name="Wiedmann M."/>
        </authorList>
    </citation>
    <scope>NUCLEOTIDE SEQUENCE [LARGE SCALE GENOMIC DNA]</scope>
    <source>
        <strain evidence="3 4">FSL L7-1614</strain>
    </source>
</reference>
<accession>A0A841YYD3</accession>
<comment type="caution">
    <text evidence="3">The sequence shown here is derived from an EMBL/GenBank/DDBJ whole genome shotgun (WGS) entry which is preliminary data.</text>
</comment>
<dbReference type="InterPro" id="IPR027994">
    <property type="entry name" value="WxL_dom"/>
</dbReference>
<dbReference type="AlphaFoldDB" id="A0A841YYD3"/>
<gene>
    <name evidence="3" type="ORF">HB850_07335</name>
</gene>
<feature type="domain" description="WxL" evidence="2">
    <location>
        <begin position="34"/>
        <end position="220"/>
    </location>
</feature>
<dbReference type="Pfam" id="PF13731">
    <property type="entry name" value="WxL"/>
    <property type="match status" value="1"/>
</dbReference>
<evidence type="ECO:0000313" key="3">
    <source>
        <dbReference type="EMBL" id="MBC1457566.1"/>
    </source>
</evidence>
<protein>
    <submittedName>
        <fullName evidence="3">WxL domain-containing protein</fullName>
    </submittedName>
</protein>
<organism evidence="3 4">
    <name type="scientific">Listeria newyorkensis</name>
    <dbReference type="NCBI Taxonomy" id="1497681"/>
    <lineage>
        <taxon>Bacteria</taxon>
        <taxon>Bacillati</taxon>
        <taxon>Bacillota</taxon>
        <taxon>Bacilli</taxon>
        <taxon>Bacillales</taxon>
        <taxon>Listeriaceae</taxon>
        <taxon>Listeria</taxon>
    </lineage>
</organism>
<keyword evidence="1" id="KW-0732">Signal</keyword>
<evidence type="ECO:0000259" key="2">
    <source>
        <dbReference type="Pfam" id="PF13731"/>
    </source>
</evidence>
<evidence type="ECO:0000313" key="4">
    <source>
        <dbReference type="Proteomes" id="UP000569903"/>
    </source>
</evidence>
<evidence type="ECO:0000256" key="1">
    <source>
        <dbReference type="SAM" id="SignalP"/>
    </source>
</evidence>
<proteinExistence type="predicted"/>
<dbReference type="RefSeq" id="WP_185388851.1">
    <property type="nucleotide sequence ID" value="NZ_JAARQN010000004.1"/>
</dbReference>
<name>A0A841YYD3_9LIST</name>
<sequence length="222" mass="23029">MTKQKKMMTGLAVFGVTISVFAAGVGAAEFDGADKATSEATVNVLPGTGVVDPPITNPIDPELPEIPLEPTNPNEGPLRINYVSDLNFDDHTLTGREETIFSKDDVVGENKIPAFINVADLRGTGDGWTLKVAQTGELVQGGELQFKPVYNGADDKITAVGGKLHGDGDEIDIATAAENGGMGSNSILLGGTDGVALVIPTDAKAGDYNAALHWNIVADPSV</sequence>
<dbReference type="Proteomes" id="UP000569903">
    <property type="component" value="Unassembled WGS sequence"/>
</dbReference>